<dbReference type="InterPro" id="IPR004513">
    <property type="entry name" value="FtsX"/>
</dbReference>
<dbReference type="EMBL" id="SCKW01000005">
    <property type="protein sequence ID" value="RWZ79643.1"/>
    <property type="molecule type" value="Genomic_DNA"/>
</dbReference>
<reference evidence="14" key="1">
    <citation type="submission" date="2019-01" db="EMBL/GenBank/DDBJ databases">
        <title>Genomic signatures and co-occurrence patterns of the ultra-small Saccharimodia (Patescibacteria phylum) suggest a symbiotic lifestyle.</title>
        <authorList>
            <person name="Lemos L."/>
            <person name="Medeiros J."/>
            <person name="Andreote F."/>
            <person name="Fernandes G."/>
            <person name="Varani A."/>
            <person name="Oliveira G."/>
            <person name="Pylro V."/>
        </authorList>
    </citation>
    <scope>NUCLEOTIDE SEQUENCE [LARGE SCALE GENOMIC DNA]</scope>
    <source>
        <strain evidence="14">AMD01</strain>
    </source>
</reference>
<dbReference type="InterPro" id="IPR003838">
    <property type="entry name" value="ABC3_permease_C"/>
</dbReference>
<dbReference type="PANTHER" id="PTHR47755">
    <property type="entry name" value="CELL DIVISION PROTEIN FTSX"/>
    <property type="match status" value="1"/>
</dbReference>
<evidence type="ECO:0000256" key="1">
    <source>
        <dbReference type="ARBA" id="ARBA00004651"/>
    </source>
</evidence>
<keyword evidence="4 10" id="KW-1003">Cell membrane</keyword>
<keyword evidence="9 10" id="KW-0131">Cell cycle</keyword>
<feature type="domain" description="FtsX extracellular" evidence="13">
    <location>
        <begin position="83"/>
        <end position="165"/>
    </location>
</feature>
<evidence type="ECO:0000256" key="4">
    <source>
        <dbReference type="ARBA" id="ARBA00022475"/>
    </source>
</evidence>
<dbReference type="Gene3D" id="3.30.70.3040">
    <property type="match status" value="1"/>
</dbReference>
<evidence type="ECO:0000256" key="5">
    <source>
        <dbReference type="ARBA" id="ARBA00022618"/>
    </source>
</evidence>
<dbReference type="GO" id="GO:0051301">
    <property type="term" value="P:cell division"/>
    <property type="evidence" value="ECO:0007669"/>
    <property type="project" value="UniProtKB-KW"/>
</dbReference>
<feature type="transmembrane region" description="Helical" evidence="11">
    <location>
        <begin position="253"/>
        <end position="275"/>
    </location>
</feature>
<evidence type="ECO:0000313" key="14">
    <source>
        <dbReference type="EMBL" id="RWZ79643.1"/>
    </source>
</evidence>
<dbReference type="Pfam" id="PF02687">
    <property type="entry name" value="FtsX"/>
    <property type="match status" value="1"/>
</dbReference>
<evidence type="ECO:0000256" key="7">
    <source>
        <dbReference type="ARBA" id="ARBA00022989"/>
    </source>
</evidence>
<proteinExistence type="inferred from homology"/>
<keyword evidence="5 10" id="KW-0132">Cell division</keyword>
<protein>
    <recommendedName>
        <fullName evidence="3 10">Cell division protein FtsX</fullName>
    </recommendedName>
</protein>
<sequence length="332" mass="36649">MNRPANGPGGSVSANSLYQRKKMSRRWVSFLRICHYGLNNFSRNSWLSTAAVAVMTITLLIVFTTAVAKNIFGDTITALREKVDISIFLKDSVTNEQRDKLISDLRQQPLVKDVRYISKDEARNIFAQQNKQDLEKLKALSVLTGNPFPASLRIRVSDPSKLNQLDGLLNSPEFKAAQDPRRQPATSGVTREAIDRIGRVATFTERTGIILGIVAVVISMLIIFNTIRMAIFNRRDEIQIMRLIGANKSFIRGPFIVEATLYGVIAALMAAALAYPVMLLKAGSLAQYDIITAPTIGFLRNYPLPVVIGLVLVGAAIGVVSSLLAIRRHLKI</sequence>
<keyword evidence="8 10" id="KW-0472">Membrane</keyword>
<evidence type="ECO:0000313" key="15">
    <source>
        <dbReference type="Proteomes" id="UP000289269"/>
    </source>
</evidence>
<comment type="similarity">
    <text evidence="2 10">Belongs to the ABC-4 integral membrane protein family. FtsX subfamily.</text>
</comment>
<evidence type="ECO:0000256" key="8">
    <source>
        <dbReference type="ARBA" id="ARBA00023136"/>
    </source>
</evidence>
<gene>
    <name evidence="14" type="ORF">EOT04_00815</name>
</gene>
<feature type="transmembrane region" description="Helical" evidence="11">
    <location>
        <begin position="209"/>
        <end position="232"/>
    </location>
</feature>
<organism evidence="14 15">
    <name type="scientific">Candidatus Chaera renei</name>
    <dbReference type="NCBI Taxonomy" id="2506947"/>
    <lineage>
        <taxon>Bacteria</taxon>
        <taxon>Candidatus Saccharimonadota</taxon>
        <taxon>Candidatus Saccharimonadia</taxon>
        <taxon>Candidatus Saccharimonadales</taxon>
        <taxon>Candidatus Saccharimonadaceae</taxon>
        <taxon>Candidatus Chaera</taxon>
    </lineage>
</organism>
<evidence type="ECO:0000256" key="10">
    <source>
        <dbReference type="PIRNR" id="PIRNR003097"/>
    </source>
</evidence>
<keyword evidence="15" id="KW-1185">Reference proteome</keyword>
<keyword evidence="6 11" id="KW-0812">Transmembrane</keyword>
<accession>A0A4Q0AJW2</accession>
<dbReference type="GO" id="GO:0005886">
    <property type="term" value="C:plasma membrane"/>
    <property type="evidence" value="ECO:0007669"/>
    <property type="project" value="UniProtKB-SubCell"/>
</dbReference>
<evidence type="ECO:0000256" key="3">
    <source>
        <dbReference type="ARBA" id="ARBA00021907"/>
    </source>
</evidence>
<dbReference type="Proteomes" id="UP000289269">
    <property type="component" value="Unassembled WGS sequence"/>
</dbReference>
<feature type="transmembrane region" description="Helical" evidence="11">
    <location>
        <begin position="304"/>
        <end position="326"/>
    </location>
</feature>
<evidence type="ECO:0000256" key="2">
    <source>
        <dbReference type="ARBA" id="ARBA00007379"/>
    </source>
</evidence>
<evidence type="ECO:0000259" key="12">
    <source>
        <dbReference type="Pfam" id="PF02687"/>
    </source>
</evidence>
<evidence type="ECO:0000259" key="13">
    <source>
        <dbReference type="Pfam" id="PF18075"/>
    </source>
</evidence>
<name>A0A4Q0AJW2_9BACT</name>
<feature type="transmembrane region" description="Helical" evidence="11">
    <location>
        <begin position="46"/>
        <end position="68"/>
    </location>
</feature>
<evidence type="ECO:0000256" key="11">
    <source>
        <dbReference type="SAM" id="Phobius"/>
    </source>
</evidence>
<dbReference type="PIRSF" id="PIRSF003097">
    <property type="entry name" value="FtsX"/>
    <property type="match status" value="1"/>
</dbReference>
<feature type="domain" description="ABC3 transporter permease C-terminal" evidence="12">
    <location>
        <begin position="209"/>
        <end position="331"/>
    </location>
</feature>
<evidence type="ECO:0000256" key="6">
    <source>
        <dbReference type="ARBA" id="ARBA00022692"/>
    </source>
</evidence>
<comment type="caution">
    <text evidence="14">The sequence shown here is derived from an EMBL/GenBank/DDBJ whole genome shotgun (WGS) entry which is preliminary data.</text>
</comment>
<evidence type="ECO:0000256" key="9">
    <source>
        <dbReference type="ARBA" id="ARBA00023306"/>
    </source>
</evidence>
<comment type="subcellular location">
    <subcellularLocation>
        <location evidence="1">Cell membrane</location>
        <topology evidence="1">Multi-pass membrane protein</topology>
    </subcellularLocation>
</comment>
<dbReference type="Pfam" id="PF18075">
    <property type="entry name" value="FtsX_ECD"/>
    <property type="match status" value="1"/>
</dbReference>
<dbReference type="AlphaFoldDB" id="A0A4Q0AJW2"/>
<keyword evidence="7 11" id="KW-1133">Transmembrane helix</keyword>
<dbReference type="InterPro" id="IPR040690">
    <property type="entry name" value="FtsX_ECD"/>
</dbReference>
<dbReference type="PANTHER" id="PTHR47755:SF1">
    <property type="entry name" value="CELL DIVISION PROTEIN FTSX"/>
    <property type="match status" value="1"/>
</dbReference>